<gene>
    <name evidence="1" type="ORF">E0F26_10930</name>
</gene>
<evidence type="ECO:0000313" key="1">
    <source>
        <dbReference type="EMBL" id="UZP75216.1"/>
    </source>
</evidence>
<keyword evidence="2" id="KW-1185">Reference proteome</keyword>
<dbReference type="PANTHER" id="PTHR37163:SF1">
    <property type="entry name" value="DUF501 DOMAIN-CONTAINING PROTEIN"/>
    <property type="match status" value="1"/>
</dbReference>
<protein>
    <submittedName>
        <fullName evidence="1">DUF501 domain-containing protein</fullName>
    </submittedName>
</protein>
<organism evidence="1 2">
    <name type="scientific">Candidatus Paraluminiphilus aquimaris</name>
    <dbReference type="NCBI Taxonomy" id="2518994"/>
    <lineage>
        <taxon>Bacteria</taxon>
        <taxon>Pseudomonadati</taxon>
        <taxon>Pseudomonadota</taxon>
        <taxon>Gammaproteobacteria</taxon>
        <taxon>Cellvibrionales</taxon>
        <taxon>Halieaceae</taxon>
        <taxon>Candidatus Paraluminiphilus</taxon>
    </lineage>
</organism>
<dbReference type="EMBL" id="CP036501">
    <property type="protein sequence ID" value="UZP75216.1"/>
    <property type="molecule type" value="Genomic_DNA"/>
</dbReference>
<sequence>MQISEQKESRVAQWRDFVTERLGREPRGFCDVSAFNAQGEPAVIRVSSVVDGKPFPTLFWLIDADISLKIDRLEAAGWIARLQRDVDNSATLQEQMELAHEAHKRLRETFLSEAERTLLTDRGMMSALSDRGIGGIKEPGRIRCFHTWYAAHMVEANCIGSAVDQLMASAEDFEWRLG</sequence>
<reference evidence="1 2" key="1">
    <citation type="submission" date="2019-02" db="EMBL/GenBank/DDBJ databases">
        <title>Halieaceae_genomes.</title>
        <authorList>
            <person name="Li S.-H."/>
        </authorList>
    </citation>
    <scope>NUCLEOTIDE SEQUENCE [LARGE SCALE GENOMIC DNA]</scope>
    <source>
        <strain evidence="1 2">JH123</strain>
    </source>
</reference>
<evidence type="ECO:0000313" key="2">
    <source>
        <dbReference type="Proteomes" id="UP001317963"/>
    </source>
</evidence>
<dbReference type="Pfam" id="PF04417">
    <property type="entry name" value="DUF501"/>
    <property type="match status" value="1"/>
</dbReference>
<proteinExistence type="predicted"/>
<dbReference type="RefSeq" id="WP_279241696.1">
    <property type="nucleotide sequence ID" value="NZ_CP036501.1"/>
</dbReference>
<name>A0ABY6Q8H8_9GAMM</name>
<dbReference type="PANTHER" id="PTHR37163">
    <property type="entry name" value="CONSERVED PROTEIN"/>
    <property type="match status" value="1"/>
</dbReference>
<accession>A0ABY6Q8H8</accession>
<dbReference type="InterPro" id="IPR007511">
    <property type="entry name" value="DUF501"/>
</dbReference>
<dbReference type="Proteomes" id="UP001317963">
    <property type="component" value="Chromosome"/>
</dbReference>